<name>A0A329TKS4_9FIRM</name>
<dbReference type="AlphaFoldDB" id="A0A329TKS4"/>
<keyword evidence="6 7" id="KW-0472">Membrane</keyword>
<proteinExistence type="inferred from homology"/>
<comment type="similarity">
    <text evidence="2">Belongs to the chromate ion transporter (CHR) (TC 2.A.51) family.</text>
</comment>
<keyword evidence="3" id="KW-1003">Cell membrane</keyword>
<evidence type="ECO:0000313" key="8">
    <source>
        <dbReference type="EMBL" id="RAW49965.1"/>
    </source>
</evidence>
<dbReference type="PANTHER" id="PTHR43663:SF1">
    <property type="entry name" value="CHROMATE TRANSPORTER"/>
    <property type="match status" value="1"/>
</dbReference>
<dbReference type="RefSeq" id="WP_112115506.1">
    <property type="nucleotide sequence ID" value="NZ_PRKZ01000004.1"/>
</dbReference>
<dbReference type="Pfam" id="PF02417">
    <property type="entry name" value="Chromate_transp"/>
    <property type="match status" value="1"/>
</dbReference>
<evidence type="ECO:0000256" key="4">
    <source>
        <dbReference type="ARBA" id="ARBA00022692"/>
    </source>
</evidence>
<evidence type="ECO:0000256" key="2">
    <source>
        <dbReference type="ARBA" id="ARBA00005262"/>
    </source>
</evidence>
<feature type="transmembrane region" description="Helical" evidence="7">
    <location>
        <begin position="148"/>
        <end position="167"/>
    </location>
</feature>
<feature type="transmembrane region" description="Helical" evidence="7">
    <location>
        <begin position="12"/>
        <end position="38"/>
    </location>
</feature>
<evidence type="ECO:0000256" key="1">
    <source>
        <dbReference type="ARBA" id="ARBA00004651"/>
    </source>
</evidence>
<evidence type="ECO:0000256" key="7">
    <source>
        <dbReference type="SAM" id="Phobius"/>
    </source>
</evidence>
<evidence type="ECO:0000256" key="5">
    <source>
        <dbReference type="ARBA" id="ARBA00022989"/>
    </source>
</evidence>
<comment type="subcellular location">
    <subcellularLocation>
        <location evidence="1">Cell membrane</location>
        <topology evidence="1">Multi-pass membrane protein</topology>
    </subcellularLocation>
</comment>
<keyword evidence="5 7" id="KW-1133">Transmembrane helix</keyword>
<dbReference type="Proteomes" id="UP000251634">
    <property type="component" value="Unassembled WGS sequence"/>
</dbReference>
<feature type="transmembrane region" description="Helical" evidence="7">
    <location>
        <begin position="114"/>
        <end position="136"/>
    </location>
</feature>
<organism evidence="8 9">
    <name type="scientific">Faecalibacterium prausnitzii</name>
    <dbReference type="NCBI Taxonomy" id="853"/>
    <lineage>
        <taxon>Bacteria</taxon>
        <taxon>Bacillati</taxon>
        <taxon>Bacillota</taxon>
        <taxon>Clostridia</taxon>
        <taxon>Eubacteriales</taxon>
        <taxon>Oscillospiraceae</taxon>
        <taxon>Faecalibacterium</taxon>
    </lineage>
</organism>
<evidence type="ECO:0000256" key="6">
    <source>
        <dbReference type="ARBA" id="ARBA00023136"/>
    </source>
</evidence>
<sequence length="197" mass="21403">MPHRTLQEEERSLWTLFGTFFKIGLFTFGGGYAMIALLENEFITQKHWLGRDEFLDMAAIAESTPGPVAINSATYLGYKLAGVPGAAVATVAVSLPSFGIIYAISLFFDQFTSLTVVAHAFQGIQVCVIYLIFLAGVRMLKALERTPLNVGILLVVMACMIAFSLLAVKFSSIAFILLSGVVGVAVWWTGRNQKGGR</sequence>
<evidence type="ECO:0000313" key="9">
    <source>
        <dbReference type="Proteomes" id="UP000251634"/>
    </source>
</evidence>
<feature type="transmembrane region" description="Helical" evidence="7">
    <location>
        <begin position="86"/>
        <end position="108"/>
    </location>
</feature>
<comment type="caution">
    <text evidence="8">The sequence shown here is derived from an EMBL/GenBank/DDBJ whole genome shotgun (WGS) entry which is preliminary data.</text>
</comment>
<dbReference type="EMBL" id="PRKZ01000004">
    <property type="protein sequence ID" value="RAW49965.1"/>
    <property type="molecule type" value="Genomic_DNA"/>
</dbReference>
<dbReference type="InterPro" id="IPR003370">
    <property type="entry name" value="Chromate_transpt"/>
</dbReference>
<reference evidence="8 9" key="1">
    <citation type="submission" date="2018-02" db="EMBL/GenBank/DDBJ databases">
        <title>Complete genome sequencing of Faecalibacterium prausnitzii strains isolated from the human gut.</title>
        <authorList>
            <person name="Fitzgerald B.C."/>
            <person name="Shkoporov A.N."/>
            <person name="Ross P.R."/>
            <person name="Hill C."/>
        </authorList>
    </citation>
    <scope>NUCLEOTIDE SEQUENCE [LARGE SCALE GENOMIC DNA]</scope>
    <source>
        <strain evidence="8 9">APC942/8-14-2</strain>
    </source>
</reference>
<gene>
    <name evidence="8" type="ORF">C4N25_07180</name>
</gene>
<accession>A0A329TKS4</accession>
<feature type="transmembrane region" description="Helical" evidence="7">
    <location>
        <begin position="173"/>
        <end position="190"/>
    </location>
</feature>
<dbReference type="PANTHER" id="PTHR43663">
    <property type="entry name" value="CHROMATE TRANSPORT PROTEIN-RELATED"/>
    <property type="match status" value="1"/>
</dbReference>
<keyword evidence="4 7" id="KW-0812">Transmembrane</keyword>
<protein>
    <submittedName>
        <fullName evidence="8">Chromate transporter</fullName>
    </submittedName>
</protein>
<evidence type="ECO:0000256" key="3">
    <source>
        <dbReference type="ARBA" id="ARBA00022475"/>
    </source>
</evidence>
<dbReference type="GO" id="GO:0005886">
    <property type="term" value="C:plasma membrane"/>
    <property type="evidence" value="ECO:0007669"/>
    <property type="project" value="UniProtKB-SubCell"/>
</dbReference>
<dbReference type="InterPro" id="IPR052518">
    <property type="entry name" value="CHR_Transporter"/>
</dbReference>
<dbReference type="GO" id="GO:0015109">
    <property type="term" value="F:chromate transmembrane transporter activity"/>
    <property type="evidence" value="ECO:0007669"/>
    <property type="project" value="InterPro"/>
</dbReference>